<dbReference type="Proteomes" id="UP001595648">
    <property type="component" value="Unassembled WGS sequence"/>
</dbReference>
<dbReference type="PANTHER" id="PTHR30069">
    <property type="entry name" value="TONB-DEPENDENT OUTER MEMBRANE RECEPTOR"/>
    <property type="match status" value="1"/>
</dbReference>
<gene>
    <name evidence="12" type="ORF">ACFOJ9_20990</name>
</gene>
<keyword evidence="4 10" id="KW-1134">Transmembrane beta strand</keyword>
<keyword evidence="6" id="KW-0798">TonB box</keyword>
<comment type="similarity">
    <text evidence="2 10">Belongs to the TonB-dependent receptor family.</text>
</comment>
<dbReference type="PANTHER" id="PTHR30069:SF41">
    <property type="entry name" value="HEME_HEMOPEXIN UTILIZATION PROTEIN C"/>
    <property type="match status" value="1"/>
</dbReference>
<dbReference type="Pfam" id="PF00593">
    <property type="entry name" value="TonB_dep_Rec_b-barrel"/>
    <property type="match status" value="1"/>
</dbReference>
<dbReference type="RefSeq" id="WP_378980921.1">
    <property type="nucleotide sequence ID" value="NZ_JBHRVD010000001.1"/>
</dbReference>
<dbReference type="Gene3D" id="2.40.170.20">
    <property type="entry name" value="TonB-dependent receptor, beta-barrel domain"/>
    <property type="match status" value="1"/>
</dbReference>
<organism evidence="12 13">
    <name type="scientific">Mesorhizobium cantuariense</name>
    <dbReference type="NCBI Taxonomy" id="1300275"/>
    <lineage>
        <taxon>Bacteria</taxon>
        <taxon>Pseudomonadati</taxon>
        <taxon>Pseudomonadota</taxon>
        <taxon>Alphaproteobacteria</taxon>
        <taxon>Hyphomicrobiales</taxon>
        <taxon>Phyllobacteriaceae</taxon>
        <taxon>Mesorhizobium</taxon>
    </lineage>
</organism>
<reference evidence="13" key="1">
    <citation type="journal article" date="2019" name="Int. J. Syst. Evol. Microbiol.">
        <title>The Global Catalogue of Microorganisms (GCM) 10K type strain sequencing project: providing services to taxonomists for standard genome sequencing and annotation.</title>
        <authorList>
            <consortium name="The Broad Institute Genomics Platform"/>
            <consortium name="The Broad Institute Genome Sequencing Center for Infectious Disease"/>
            <person name="Wu L."/>
            <person name="Ma J."/>
        </authorList>
    </citation>
    <scope>NUCLEOTIDE SEQUENCE [LARGE SCALE GENOMIC DNA]</scope>
    <source>
        <strain evidence="13">ICMP 19515</strain>
    </source>
</reference>
<comment type="caution">
    <text evidence="12">The sequence shown here is derived from an EMBL/GenBank/DDBJ whole genome shotgun (WGS) entry which is preliminary data.</text>
</comment>
<evidence type="ECO:0000256" key="4">
    <source>
        <dbReference type="ARBA" id="ARBA00022452"/>
    </source>
</evidence>
<keyword evidence="8 12" id="KW-0675">Receptor</keyword>
<evidence type="ECO:0000256" key="5">
    <source>
        <dbReference type="ARBA" id="ARBA00022692"/>
    </source>
</evidence>
<comment type="subcellular location">
    <subcellularLocation>
        <location evidence="1 10">Cell outer membrane</location>
        <topology evidence="1 10">Multi-pass membrane protein</topology>
    </subcellularLocation>
</comment>
<evidence type="ECO:0000256" key="3">
    <source>
        <dbReference type="ARBA" id="ARBA00022448"/>
    </source>
</evidence>
<evidence type="ECO:0000256" key="2">
    <source>
        <dbReference type="ARBA" id="ARBA00009810"/>
    </source>
</evidence>
<evidence type="ECO:0000313" key="13">
    <source>
        <dbReference type="Proteomes" id="UP001595648"/>
    </source>
</evidence>
<protein>
    <submittedName>
        <fullName evidence="12">TonB-dependent receptor domain-containing protein</fullName>
    </submittedName>
</protein>
<evidence type="ECO:0000256" key="8">
    <source>
        <dbReference type="ARBA" id="ARBA00023170"/>
    </source>
</evidence>
<keyword evidence="5 10" id="KW-0812">Transmembrane</keyword>
<sequence>MKYDDVLTNSDRLRAKLNIFHTDVDDYIEADLTVSPRTAINIGDARLKGIEAEAVYDYGWGFVNLSGALIDAKVVSGVYSGQALNNTPLDRFSATIGFRMLEDQLTIGAQYLSIGEITRTRRTSLNNPIVVDDAFDLVNVFANWRVNDNLKLDFGVDNVFNTAYTDPQSAWSTSAATEQGKGRTFKVAFTGRIGG</sequence>
<dbReference type="EMBL" id="JBHRVD010000001">
    <property type="protein sequence ID" value="MFC3324217.1"/>
    <property type="molecule type" value="Genomic_DNA"/>
</dbReference>
<keyword evidence="13" id="KW-1185">Reference proteome</keyword>
<evidence type="ECO:0000313" key="12">
    <source>
        <dbReference type="EMBL" id="MFC3324217.1"/>
    </source>
</evidence>
<dbReference type="InterPro" id="IPR000531">
    <property type="entry name" value="Beta-barrel_TonB"/>
</dbReference>
<dbReference type="InterPro" id="IPR039426">
    <property type="entry name" value="TonB-dep_rcpt-like"/>
</dbReference>
<evidence type="ECO:0000256" key="10">
    <source>
        <dbReference type="PROSITE-ProRule" id="PRU01360"/>
    </source>
</evidence>
<dbReference type="PROSITE" id="PS52016">
    <property type="entry name" value="TONB_DEPENDENT_REC_3"/>
    <property type="match status" value="1"/>
</dbReference>
<evidence type="ECO:0000256" key="9">
    <source>
        <dbReference type="ARBA" id="ARBA00023237"/>
    </source>
</evidence>
<proteinExistence type="inferred from homology"/>
<evidence type="ECO:0000256" key="7">
    <source>
        <dbReference type="ARBA" id="ARBA00023136"/>
    </source>
</evidence>
<keyword evidence="9 10" id="KW-0998">Cell outer membrane</keyword>
<name>A0ABV7MRW9_9HYPH</name>
<evidence type="ECO:0000259" key="11">
    <source>
        <dbReference type="Pfam" id="PF00593"/>
    </source>
</evidence>
<evidence type="ECO:0000256" key="6">
    <source>
        <dbReference type="ARBA" id="ARBA00023077"/>
    </source>
</evidence>
<feature type="domain" description="TonB-dependent receptor-like beta-barrel" evidence="11">
    <location>
        <begin position="9"/>
        <end position="159"/>
    </location>
</feature>
<evidence type="ECO:0000256" key="1">
    <source>
        <dbReference type="ARBA" id="ARBA00004571"/>
    </source>
</evidence>
<accession>A0ABV7MRW9</accession>
<dbReference type="InterPro" id="IPR036942">
    <property type="entry name" value="Beta-barrel_TonB_sf"/>
</dbReference>
<dbReference type="SUPFAM" id="SSF56935">
    <property type="entry name" value="Porins"/>
    <property type="match status" value="1"/>
</dbReference>
<keyword evidence="3 10" id="KW-0813">Transport</keyword>
<keyword evidence="7 10" id="KW-0472">Membrane</keyword>